<sequence>MLTIKPVPTPAPGDDTAHPWVEAMAALDGATCRELYGHDDFNDSVAARVLSLRGSPYWSQDVWVALDGAGEVGDPVLGYVGADQPLREDPDTASLDLTVTRAARRRGVGTALLNTAAAALAAQGRTTLLAWAFEPGLGPDGDDGVAASSGTGAVDPRRPSNAFLLRHGFTLEQVERPSTLTLDEAALTAAQRHAEMARVASEDDYELVGWDGPAPDAFAEGRALLEGRMSTDVPMAEELGEAQAWDVARLRSAEQRMLARERGWVTSAARHRGSGELVAFTLVEWPGHNPAGVWQEGTLVHPDHRGHRLGMLVKAANLLRLRRANPHALRVHTWNAAENAHMLAINDALGFTPTGLEGAWRRR</sequence>
<dbReference type="Proteomes" id="UP001434337">
    <property type="component" value="Chromosome"/>
</dbReference>
<organism evidence="4 5">
    <name type="scientific">Propioniciclava soli</name>
    <dbReference type="NCBI Taxonomy" id="2775081"/>
    <lineage>
        <taxon>Bacteria</taxon>
        <taxon>Bacillati</taxon>
        <taxon>Actinomycetota</taxon>
        <taxon>Actinomycetes</taxon>
        <taxon>Propionibacteriales</taxon>
        <taxon>Propionibacteriaceae</taxon>
        <taxon>Propioniciclava</taxon>
    </lineage>
</organism>
<proteinExistence type="predicted"/>
<dbReference type="SUPFAM" id="SSF55729">
    <property type="entry name" value="Acyl-CoA N-acyltransferases (Nat)"/>
    <property type="match status" value="2"/>
</dbReference>
<keyword evidence="1" id="KW-0808">Transferase</keyword>
<dbReference type="Pfam" id="PF00583">
    <property type="entry name" value="Acetyltransf_1"/>
    <property type="match status" value="1"/>
</dbReference>
<evidence type="ECO:0000313" key="5">
    <source>
        <dbReference type="Proteomes" id="UP001434337"/>
    </source>
</evidence>
<evidence type="ECO:0000256" key="2">
    <source>
        <dbReference type="ARBA" id="ARBA00023315"/>
    </source>
</evidence>
<protein>
    <recommendedName>
        <fullName evidence="3">N-acetyltransferase domain-containing protein</fullName>
    </recommendedName>
</protein>
<dbReference type="InterPro" id="IPR050832">
    <property type="entry name" value="Bact_Acetyltransf"/>
</dbReference>
<dbReference type="EMBL" id="CP115965">
    <property type="protein sequence ID" value="WZW98791.1"/>
    <property type="molecule type" value="Genomic_DNA"/>
</dbReference>
<dbReference type="Gene3D" id="3.40.630.30">
    <property type="match status" value="1"/>
</dbReference>
<dbReference type="RefSeq" id="WP_342372723.1">
    <property type="nucleotide sequence ID" value="NZ_CP115965.1"/>
</dbReference>
<evidence type="ECO:0000259" key="3">
    <source>
        <dbReference type="PROSITE" id="PS51186"/>
    </source>
</evidence>
<dbReference type="PANTHER" id="PTHR43877">
    <property type="entry name" value="AMINOALKYLPHOSPHONATE N-ACETYLTRANSFERASE-RELATED-RELATED"/>
    <property type="match status" value="1"/>
</dbReference>
<dbReference type="PROSITE" id="PS51186">
    <property type="entry name" value="GNAT"/>
    <property type="match status" value="1"/>
</dbReference>
<dbReference type="InterPro" id="IPR016181">
    <property type="entry name" value="Acyl_CoA_acyltransferase"/>
</dbReference>
<name>A0ABZ3C8B9_9ACTN</name>
<keyword evidence="2" id="KW-0012">Acyltransferase</keyword>
<evidence type="ECO:0000313" key="4">
    <source>
        <dbReference type="EMBL" id="WZW98791.1"/>
    </source>
</evidence>
<accession>A0ABZ3C8B9</accession>
<feature type="domain" description="N-acetyltransferase" evidence="3">
    <location>
        <begin position="30"/>
        <end position="194"/>
    </location>
</feature>
<gene>
    <name evidence="4" type="ORF">PCC79_00870</name>
</gene>
<keyword evidence="5" id="KW-1185">Reference proteome</keyword>
<evidence type="ECO:0000256" key="1">
    <source>
        <dbReference type="ARBA" id="ARBA00022679"/>
    </source>
</evidence>
<dbReference type="InterPro" id="IPR000182">
    <property type="entry name" value="GNAT_dom"/>
</dbReference>
<reference evidence="4 5" key="1">
    <citation type="journal article" date="2023" name="Environ Microbiome">
        <title>A coral-associated actinobacterium mitigates coral bleaching under heat stress.</title>
        <authorList>
            <person name="Li J."/>
            <person name="Zou Y."/>
            <person name="Li Q."/>
            <person name="Zhang J."/>
            <person name="Bourne D.G."/>
            <person name="Lyu Y."/>
            <person name="Liu C."/>
            <person name="Zhang S."/>
        </authorList>
    </citation>
    <scope>NUCLEOTIDE SEQUENCE [LARGE SCALE GENOMIC DNA]</scope>
    <source>
        <strain evidence="4 5">SCSIO 13291</strain>
    </source>
</reference>